<dbReference type="Gene3D" id="3.30.420.10">
    <property type="entry name" value="Ribonuclease H-like superfamily/Ribonuclease H"/>
    <property type="match status" value="1"/>
</dbReference>
<organism evidence="2 3">
    <name type="scientific">Mycteria americana</name>
    <name type="common">Wood stork</name>
    <dbReference type="NCBI Taxonomy" id="33587"/>
    <lineage>
        <taxon>Eukaryota</taxon>
        <taxon>Metazoa</taxon>
        <taxon>Chordata</taxon>
        <taxon>Craniata</taxon>
        <taxon>Vertebrata</taxon>
        <taxon>Euteleostomi</taxon>
        <taxon>Archelosauria</taxon>
        <taxon>Archosauria</taxon>
        <taxon>Dinosauria</taxon>
        <taxon>Saurischia</taxon>
        <taxon>Theropoda</taxon>
        <taxon>Coelurosauria</taxon>
        <taxon>Aves</taxon>
        <taxon>Neognathae</taxon>
        <taxon>Neoaves</taxon>
        <taxon>Aequornithes</taxon>
        <taxon>Ciconiiformes</taxon>
        <taxon>Ciconiidae</taxon>
        <taxon>Mycteria</taxon>
    </lineage>
</organism>
<comment type="caution">
    <text evidence="2">The sequence shown here is derived from an EMBL/GenBank/DDBJ whole genome shotgun (WGS) entry which is preliminary data.</text>
</comment>
<dbReference type="InterPro" id="IPR002156">
    <property type="entry name" value="RNaseH_domain"/>
</dbReference>
<sequence length="280" mass="31893">MALPGASGRKHQGRLEVDPYGFGVRDTEDLRPVILQLRKRYWQHMKGFQLLWKWLVLKHSSSWHRGCRCWAGCSKGGSPLHIMQLMLCGVSELAALITQWAQIGNSSHLGILELIMDWPKGKDFGILPEEEVLHAEEVPLYNKLPENEKQYALFTDGSCQTAEEEGESRQFADVKAIQLALDIAEREKWPVLYLYTDSRMVANALWGWLQQWKQNNWHRRGKPIWAATSWQDIAARVENLVVKATGPVIPAPEQPGDNVLTCTTAEIFCISCSSLRDRDQ</sequence>
<accession>A0AAN7SBX2</accession>
<evidence type="ECO:0000259" key="1">
    <source>
        <dbReference type="PROSITE" id="PS50879"/>
    </source>
</evidence>
<feature type="non-terminal residue" evidence="2">
    <location>
        <position position="280"/>
    </location>
</feature>
<evidence type="ECO:0000313" key="2">
    <source>
        <dbReference type="EMBL" id="KAK4825601.1"/>
    </source>
</evidence>
<protein>
    <recommendedName>
        <fullName evidence="1">RNase H type-1 domain-containing protein</fullName>
    </recommendedName>
</protein>
<evidence type="ECO:0000313" key="3">
    <source>
        <dbReference type="Proteomes" id="UP001333110"/>
    </source>
</evidence>
<dbReference type="AlphaFoldDB" id="A0AAN7SBX2"/>
<dbReference type="InterPro" id="IPR012337">
    <property type="entry name" value="RNaseH-like_sf"/>
</dbReference>
<gene>
    <name evidence="2" type="ORF">QYF61_001281</name>
</gene>
<reference evidence="2 3" key="1">
    <citation type="journal article" date="2023" name="J. Hered.">
        <title>Chromosome-level genome of the wood stork (Mycteria americana) provides insight into avian chromosome evolution.</title>
        <authorList>
            <person name="Flamio R. Jr."/>
            <person name="Ramstad K.M."/>
        </authorList>
    </citation>
    <scope>NUCLEOTIDE SEQUENCE [LARGE SCALE GENOMIC DNA]</scope>
    <source>
        <strain evidence="2">JAX WOST 10</strain>
    </source>
</reference>
<name>A0AAN7SBX2_MYCAM</name>
<dbReference type="SUPFAM" id="SSF53098">
    <property type="entry name" value="Ribonuclease H-like"/>
    <property type="match status" value="1"/>
</dbReference>
<dbReference type="InterPro" id="IPR036397">
    <property type="entry name" value="RNaseH_sf"/>
</dbReference>
<proteinExistence type="predicted"/>
<dbReference type="Pfam" id="PF00075">
    <property type="entry name" value="RNase_H"/>
    <property type="match status" value="1"/>
</dbReference>
<feature type="domain" description="RNase H type-1" evidence="1">
    <location>
        <begin position="147"/>
        <end position="280"/>
    </location>
</feature>
<dbReference type="GO" id="GO:0004523">
    <property type="term" value="F:RNA-DNA hybrid ribonuclease activity"/>
    <property type="evidence" value="ECO:0007669"/>
    <property type="project" value="InterPro"/>
</dbReference>
<dbReference type="Proteomes" id="UP001333110">
    <property type="component" value="Unassembled WGS sequence"/>
</dbReference>
<keyword evidence="3" id="KW-1185">Reference proteome</keyword>
<dbReference type="EMBL" id="JAUNZN010000002">
    <property type="protein sequence ID" value="KAK4825601.1"/>
    <property type="molecule type" value="Genomic_DNA"/>
</dbReference>
<dbReference type="PROSITE" id="PS50879">
    <property type="entry name" value="RNASE_H_1"/>
    <property type="match status" value="1"/>
</dbReference>
<dbReference type="GO" id="GO:0003676">
    <property type="term" value="F:nucleic acid binding"/>
    <property type="evidence" value="ECO:0007669"/>
    <property type="project" value="InterPro"/>
</dbReference>